<sequence>MAAHKALPPTTTSRYHVFQGGHYDIYEKNYREASTMARDWFLEHL</sequence>
<gene>
    <name evidence="1" type="ORF">METZ01_LOCUS135981</name>
</gene>
<name>A0A381Z301_9ZZZZ</name>
<protein>
    <recommendedName>
        <fullName evidence="2">Acetyl xylan esterase domain-containing protein</fullName>
    </recommendedName>
</protein>
<evidence type="ECO:0000313" key="1">
    <source>
        <dbReference type="EMBL" id="SVA83127.1"/>
    </source>
</evidence>
<organism evidence="1">
    <name type="scientific">marine metagenome</name>
    <dbReference type="NCBI Taxonomy" id="408172"/>
    <lineage>
        <taxon>unclassified sequences</taxon>
        <taxon>metagenomes</taxon>
        <taxon>ecological metagenomes</taxon>
    </lineage>
</organism>
<proteinExistence type="predicted"/>
<dbReference type="AlphaFoldDB" id="A0A381Z301"/>
<accession>A0A381Z301</accession>
<evidence type="ECO:0008006" key="2">
    <source>
        <dbReference type="Google" id="ProtNLM"/>
    </source>
</evidence>
<dbReference type="EMBL" id="UINC01019611">
    <property type="protein sequence ID" value="SVA83127.1"/>
    <property type="molecule type" value="Genomic_DNA"/>
</dbReference>
<reference evidence="1" key="1">
    <citation type="submission" date="2018-05" db="EMBL/GenBank/DDBJ databases">
        <authorList>
            <person name="Lanie J.A."/>
            <person name="Ng W.-L."/>
            <person name="Kazmierczak K.M."/>
            <person name="Andrzejewski T.M."/>
            <person name="Davidsen T.M."/>
            <person name="Wayne K.J."/>
            <person name="Tettelin H."/>
            <person name="Glass J.I."/>
            <person name="Rusch D."/>
            <person name="Podicherti R."/>
            <person name="Tsui H.-C.T."/>
            <person name="Winkler M.E."/>
        </authorList>
    </citation>
    <scope>NUCLEOTIDE SEQUENCE</scope>
</reference>